<accession>A0A917Q830</accession>
<sequence length="186" mass="20265">MTIFDLMNLIDRMRDTAIVVTDADLDAPGPTIRYVNDAFVAMSGLARELAIGRSPRLLQGRDTDRRHTHALGASLREGRACRDVLLNYRADGSPYLCAVEIHPVHDGEGRITSFAAFEMEVERRRGRPSAEPFGRWRRVVSTALFASEVVPGLHFGRAGHAPGSGFARGSGFGSAPARTSAVPVRH</sequence>
<proteinExistence type="predicted"/>
<dbReference type="EMBL" id="BMMF01000005">
    <property type="protein sequence ID" value="GGK34859.1"/>
    <property type="molecule type" value="Genomic_DNA"/>
</dbReference>
<dbReference type="InterPro" id="IPR035965">
    <property type="entry name" value="PAS-like_dom_sf"/>
</dbReference>
<evidence type="ECO:0000313" key="7">
    <source>
        <dbReference type="Proteomes" id="UP000600449"/>
    </source>
</evidence>
<evidence type="ECO:0000256" key="4">
    <source>
        <dbReference type="SAM" id="MobiDB-lite"/>
    </source>
</evidence>
<dbReference type="CDD" id="cd00130">
    <property type="entry name" value="PAS"/>
    <property type="match status" value="1"/>
</dbReference>
<protein>
    <recommendedName>
        <fullName evidence="5">PAS domain-containing protein</fullName>
    </recommendedName>
</protein>
<feature type="region of interest" description="Disordered" evidence="4">
    <location>
        <begin position="167"/>
        <end position="186"/>
    </location>
</feature>
<dbReference type="InterPro" id="IPR000014">
    <property type="entry name" value="PAS"/>
</dbReference>
<evidence type="ECO:0000256" key="1">
    <source>
        <dbReference type="ARBA" id="ARBA00022630"/>
    </source>
</evidence>
<dbReference type="Proteomes" id="UP000600449">
    <property type="component" value="Unassembled WGS sequence"/>
</dbReference>
<feature type="domain" description="PAS" evidence="5">
    <location>
        <begin position="27"/>
        <end position="117"/>
    </location>
</feature>
<organism evidence="6 7">
    <name type="scientific">Salinarimonas ramus</name>
    <dbReference type="NCBI Taxonomy" id="690164"/>
    <lineage>
        <taxon>Bacteria</taxon>
        <taxon>Pseudomonadati</taxon>
        <taxon>Pseudomonadota</taxon>
        <taxon>Alphaproteobacteria</taxon>
        <taxon>Hyphomicrobiales</taxon>
        <taxon>Salinarimonadaceae</taxon>
        <taxon>Salinarimonas</taxon>
    </lineage>
</organism>
<evidence type="ECO:0000256" key="3">
    <source>
        <dbReference type="ARBA" id="ARBA00022991"/>
    </source>
</evidence>
<dbReference type="PANTHER" id="PTHR47429">
    <property type="entry name" value="PROTEIN TWIN LOV 1"/>
    <property type="match status" value="1"/>
</dbReference>
<evidence type="ECO:0000259" key="5">
    <source>
        <dbReference type="Pfam" id="PF13426"/>
    </source>
</evidence>
<dbReference type="Pfam" id="PF13426">
    <property type="entry name" value="PAS_9"/>
    <property type="match status" value="1"/>
</dbReference>
<keyword evidence="3" id="KW-0157">Chromophore</keyword>
<keyword evidence="1" id="KW-0285">Flavoprotein</keyword>
<gene>
    <name evidence="6" type="ORF">GCM10011322_22040</name>
</gene>
<dbReference type="NCBIfam" id="TIGR00229">
    <property type="entry name" value="sensory_box"/>
    <property type="match status" value="1"/>
</dbReference>
<dbReference type="PANTHER" id="PTHR47429:SF2">
    <property type="entry name" value="PROTEIN TWIN LOV 1"/>
    <property type="match status" value="1"/>
</dbReference>
<evidence type="ECO:0000313" key="6">
    <source>
        <dbReference type="EMBL" id="GGK34859.1"/>
    </source>
</evidence>
<dbReference type="Gene3D" id="3.30.450.20">
    <property type="entry name" value="PAS domain"/>
    <property type="match status" value="1"/>
</dbReference>
<name>A0A917Q830_9HYPH</name>
<dbReference type="RefSeq" id="WP_188912701.1">
    <property type="nucleotide sequence ID" value="NZ_BMMF01000005.1"/>
</dbReference>
<evidence type="ECO:0000256" key="2">
    <source>
        <dbReference type="ARBA" id="ARBA00022643"/>
    </source>
</evidence>
<keyword evidence="7" id="KW-1185">Reference proteome</keyword>
<comment type="caution">
    <text evidence="6">The sequence shown here is derived from an EMBL/GenBank/DDBJ whole genome shotgun (WGS) entry which is preliminary data.</text>
</comment>
<dbReference type="SUPFAM" id="SSF55785">
    <property type="entry name" value="PYP-like sensor domain (PAS domain)"/>
    <property type="match status" value="1"/>
</dbReference>
<keyword evidence="2" id="KW-0288">FMN</keyword>
<dbReference type="AlphaFoldDB" id="A0A917Q830"/>
<reference evidence="6 7" key="1">
    <citation type="journal article" date="2014" name="Int. J. Syst. Evol. Microbiol.">
        <title>Complete genome sequence of Corynebacterium casei LMG S-19264T (=DSM 44701T), isolated from a smear-ripened cheese.</title>
        <authorList>
            <consortium name="US DOE Joint Genome Institute (JGI-PGF)"/>
            <person name="Walter F."/>
            <person name="Albersmeier A."/>
            <person name="Kalinowski J."/>
            <person name="Ruckert C."/>
        </authorList>
    </citation>
    <scope>NUCLEOTIDE SEQUENCE [LARGE SCALE GENOMIC DNA]</scope>
    <source>
        <strain evidence="6 7">CGMCC 1.9161</strain>
    </source>
</reference>